<dbReference type="CDD" id="cd04187">
    <property type="entry name" value="DPM1_like_bac"/>
    <property type="match status" value="1"/>
</dbReference>
<dbReference type="InterPro" id="IPR001173">
    <property type="entry name" value="Glyco_trans_2-like"/>
</dbReference>
<dbReference type="AlphaFoldDB" id="A0A644TV48"/>
<evidence type="ECO:0000256" key="4">
    <source>
        <dbReference type="ARBA" id="ARBA00022692"/>
    </source>
</evidence>
<dbReference type="EC" id="2.4.-.-" evidence="9"/>
<dbReference type="SUPFAM" id="SSF53448">
    <property type="entry name" value="Nucleotide-diphospho-sugar transferases"/>
    <property type="match status" value="1"/>
</dbReference>
<accession>A0A644TV48</accession>
<feature type="transmembrane region" description="Helical" evidence="7">
    <location>
        <begin position="233"/>
        <end position="253"/>
    </location>
</feature>
<proteinExistence type="predicted"/>
<keyword evidence="2 9" id="KW-0328">Glycosyltransferase</keyword>
<keyword evidence="4 7" id="KW-0812">Transmembrane</keyword>
<evidence type="ECO:0000256" key="7">
    <source>
        <dbReference type="SAM" id="Phobius"/>
    </source>
</evidence>
<dbReference type="EMBL" id="VSSQ01000055">
    <property type="protein sequence ID" value="MPL70866.1"/>
    <property type="molecule type" value="Genomic_DNA"/>
</dbReference>
<gene>
    <name evidence="9" type="ORF">SDC9_16628</name>
</gene>
<sequence length="321" mass="35167">MSLTVVIPVYNEEENLQPLARTLMEVLAGQPAFTILFVDDGSGDGSLALLKKMAAQDKRIAYLSLSRNFGHQAALRAGLEVAQGDCVVTMDGDFQHPPELIPSMIEAYRKGFDIVATRRLDAAPDGDKGLAPGKRLGSRLFYALMKVLGDVKIEPGSADFRLLSRRAVKALLSMPERTLFLRGAVPWIGFPSTELSYRPGKRRSGETKYSFSAMFSFALDGITSFSVKPLRLASMFGCLISAAGFLYALYALIVRLFTDKTVEGWTSLLISVLIIGGIQLIFMGIIGEYLGKLFLEAKHRPHYLVKERSPGLPQDGGGIER</sequence>
<dbReference type="GO" id="GO:0005886">
    <property type="term" value="C:plasma membrane"/>
    <property type="evidence" value="ECO:0007669"/>
    <property type="project" value="TreeGrafter"/>
</dbReference>
<comment type="subcellular location">
    <subcellularLocation>
        <location evidence="1">Membrane</location>
        <topology evidence="1">Multi-pass membrane protein</topology>
    </subcellularLocation>
</comment>
<evidence type="ECO:0000313" key="9">
    <source>
        <dbReference type="EMBL" id="MPL70866.1"/>
    </source>
</evidence>
<keyword evidence="5 7" id="KW-1133">Transmembrane helix</keyword>
<evidence type="ECO:0000256" key="1">
    <source>
        <dbReference type="ARBA" id="ARBA00004141"/>
    </source>
</evidence>
<evidence type="ECO:0000256" key="3">
    <source>
        <dbReference type="ARBA" id="ARBA00022679"/>
    </source>
</evidence>
<protein>
    <submittedName>
        <fullName evidence="9">Putative glycosyltransferase</fullName>
        <ecNumber evidence="9">2.4.-.-</ecNumber>
    </submittedName>
</protein>
<dbReference type="GO" id="GO:0016757">
    <property type="term" value="F:glycosyltransferase activity"/>
    <property type="evidence" value="ECO:0007669"/>
    <property type="project" value="UniProtKB-KW"/>
</dbReference>
<feature type="transmembrane region" description="Helical" evidence="7">
    <location>
        <begin position="265"/>
        <end position="286"/>
    </location>
</feature>
<name>A0A644TV48_9ZZZZ</name>
<dbReference type="InterPro" id="IPR029044">
    <property type="entry name" value="Nucleotide-diphossugar_trans"/>
</dbReference>
<comment type="caution">
    <text evidence="9">The sequence shown here is derived from an EMBL/GenBank/DDBJ whole genome shotgun (WGS) entry which is preliminary data.</text>
</comment>
<evidence type="ECO:0000256" key="2">
    <source>
        <dbReference type="ARBA" id="ARBA00022676"/>
    </source>
</evidence>
<keyword evidence="6 7" id="KW-0472">Membrane</keyword>
<keyword evidence="3 9" id="KW-0808">Transferase</keyword>
<evidence type="ECO:0000256" key="6">
    <source>
        <dbReference type="ARBA" id="ARBA00023136"/>
    </source>
</evidence>
<organism evidence="9">
    <name type="scientific">bioreactor metagenome</name>
    <dbReference type="NCBI Taxonomy" id="1076179"/>
    <lineage>
        <taxon>unclassified sequences</taxon>
        <taxon>metagenomes</taxon>
        <taxon>ecological metagenomes</taxon>
    </lineage>
</organism>
<dbReference type="PANTHER" id="PTHR48090:SF1">
    <property type="entry name" value="PROPHAGE BACTOPRENOL GLUCOSYL TRANSFERASE HOMOLOG"/>
    <property type="match status" value="1"/>
</dbReference>
<feature type="domain" description="Glycosyltransferase 2-like" evidence="8">
    <location>
        <begin position="4"/>
        <end position="171"/>
    </location>
</feature>
<evidence type="ECO:0000256" key="5">
    <source>
        <dbReference type="ARBA" id="ARBA00022989"/>
    </source>
</evidence>
<dbReference type="InterPro" id="IPR050256">
    <property type="entry name" value="Glycosyltransferase_2"/>
</dbReference>
<reference evidence="9" key="1">
    <citation type="submission" date="2019-08" db="EMBL/GenBank/DDBJ databases">
        <authorList>
            <person name="Kucharzyk K."/>
            <person name="Murdoch R.W."/>
            <person name="Higgins S."/>
            <person name="Loffler F."/>
        </authorList>
    </citation>
    <scope>NUCLEOTIDE SEQUENCE</scope>
</reference>
<dbReference type="Gene3D" id="3.90.550.10">
    <property type="entry name" value="Spore Coat Polysaccharide Biosynthesis Protein SpsA, Chain A"/>
    <property type="match status" value="1"/>
</dbReference>
<evidence type="ECO:0000259" key="8">
    <source>
        <dbReference type="Pfam" id="PF00535"/>
    </source>
</evidence>
<dbReference type="PANTHER" id="PTHR48090">
    <property type="entry name" value="UNDECAPRENYL-PHOSPHATE 4-DEOXY-4-FORMAMIDO-L-ARABINOSE TRANSFERASE-RELATED"/>
    <property type="match status" value="1"/>
</dbReference>
<dbReference type="Pfam" id="PF00535">
    <property type="entry name" value="Glycos_transf_2"/>
    <property type="match status" value="1"/>
</dbReference>